<proteinExistence type="predicted"/>
<dbReference type="EMBL" id="LSYV01000061">
    <property type="protein sequence ID" value="KXZ44938.1"/>
    <property type="molecule type" value="Genomic_DNA"/>
</dbReference>
<comment type="caution">
    <text evidence="1">The sequence shown here is derived from an EMBL/GenBank/DDBJ whole genome shotgun (WGS) entry which is preliminary data.</text>
</comment>
<gene>
    <name evidence="1" type="ORF">GPECTOR_60g715</name>
</gene>
<dbReference type="AlphaFoldDB" id="A0A150G535"/>
<keyword evidence="2" id="KW-1185">Reference proteome</keyword>
<name>A0A150G535_GONPE</name>
<sequence>MTWKEVKGAFRRSKKYDYKAMLEAQLGMLEGLREDLKTALDEEPRSEETAATVEWLQQMAIPYNESEVERLRKLAGAA</sequence>
<evidence type="ECO:0000313" key="1">
    <source>
        <dbReference type="EMBL" id="KXZ44938.1"/>
    </source>
</evidence>
<protein>
    <submittedName>
        <fullName evidence="1">Uncharacterized protein</fullName>
    </submittedName>
</protein>
<organism evidence="1 2">
    <name type="scientific">Gonium pectorale</name>
    <name type="common">Green alga</name>
    <dbReference type="NCBI Taxonomy" id="33097"/>
    <lineage>
        <taxon>Eukaryota</taxon>
        <taxon>Viridiplantae</taxon>
        <taxon>Chlorophyta</taxon>
        <taxon>core chlorophytes</taxon>
        <taxon>Chlorophyceae</taxon>
        <taxon>CS clade</taxon>
        <taxon>Chlamydomonadales</taxon>
        <taxon>Volvocaceae</taxon>
        <taxon>Gonium</taxon>
    </lineage>
</organism>
<accession>A0A150G535</accession>
<reference evidence="2" key="1">
    <citation type="journal article" date="2016" name="Nat. Commun.">
        <title>The Gonium pectorale genome demonstrates co-option of cell cycle regulation during the evolution of multicellularity.</title>
        <authorList>
            <person name="Hanschen E.R."/>
            <person name="Marriage T.N."/>
            <person name="Ferris P.J."/>
            <person name="Hamaji T."/>
            <person name="Toyoda A."/>
            <person name="Fujiyama A."/>
            <person name="Neme R."/>
            <person name="Noguchi H."/>
            <person name="Minakuchi Y."/>
            <person name="Suzuki M."/>
            <person name="Kawai-Toyooka H."/>
            <person name="Smith D.R."/>
            <person name="Sparks H."/>
            <person name="Anderson J."/>
            <person name="Bakaric R."/>
            <person name="Luria V."/>
            <person name="Karger A."/>
            <person name="Kirschner M.W."/>
            <person name="Durand P.M."/>
            <person name="Michod R.E."/>
            <person name="Nozaki H."/>
            <person name="Olson B.J."/>
        </authorList>
    </citation>
    <scope>NUCLEOTIDE SEQUENCE [LARGE SCALE GENOMIC DNA]</scope>
    <source>
        <strain evidence="2">NIES-2863</strain>
    </source>
</reference>
<dbReference type="Proteomes" id="UP000075714">
    <property type="component" value="Unassembled WGS sequence"/>
</dbReference>
<evidence type="ECO:0000313" key="2">
    <source>
        <dbReference type="Proteomes" id="UP000075714"/>
    </source>
</evidence>